<name>A0ABW5P553_9DEIO</name>
<dbReference type="RefSeq" id="WP_386845060.1">
    <property type="nucleotide sequence ID" value="NZ_JBHUMK010000037.1"/>
</dbReference>
<sequence length="95" mass="10264">MADEPIKDAASAALGALGATGAAAAIGVFLKGLFTGSTGQEAEVRKALQEENRRLRLRAQHALAWQDLCLKARREAEKLGFTGTWPDDPEERDEE</sequence>
<dbReference type="Proteomes" id="UP001597475">
    <property type="component" value="Unassembled WGS sequence"/>
</dbReference>
<keyword evidence="2" id="KW-1185">Reference proteome</keyword>
<reference evidence="2" key="1">
    <citation type="journal article" date="2019" name="Int. J. Syst. Evol. Microbiol.">
        <title>The Global Catalogue of Microorganisms (GCM) 10K type strain sequencing project: providing services to taxonomists for standard genome sequencing and annotation.</title>
        <authorList>
            <consortium name="The Broad Institute Genomics Platform"/>
            <consortium name="The Broad Institute Genome Sequencing Center for Infectious Disease"/>
            <person name="Wu L."/>
            <person name="Ma J."/>
        </authorList>
    </citation>
    <scope>NUCLEOTIDE SEQUENCE [LARGE SCALE GENOMIC DNA]</scope>
    <source>
        <strain evidence="2">KCTC 33842</strain>
    </source>
</reference>
<comment type="caution">
    <text evidence="1">The sequence shown here is derived from an EMBL/GenBank/DDBJ whole genome shotgun (WGS) entry which is preliminary data.</text>
</comment>
<proteinExistence type="predicted"/>
<accession>A0ABW5P553</accession>
<dbReference type="EMBL" id="JBHUMK010000037">
    <property type="protein sequence ID" value="MFD2609575.1"/>
    <property type="molecule type" value="Genomic_DNA"/>
</dbReference>
<protein>
    <submittedName>
        <fullName evidence="1">Uncharacterized protein</fullName>
    </submittedName>
</protein>
<evidence type="ECO:0000313" key="1">
    <source>
        <dbReference type="EMBL" id="MFD2609575.1"/>
    </source>
</evidence>
<evidence type="ECO:0000313" key="2">
    <source>
        <dbReference type="Proteomes" id="UP001597475"/>
    </source>
</evidence>
<organism evidence="1 2">
    <name type="scientific">Deinococcus taklimakanensis</name>
    <dbReference type="NCBI Taxonomy" id="536443"/>
    <lineage>
        <taxon>Bacteria</taxon>
        <taxon>Thermotogati</taxon>
        <taxon>Deinococcota</taxon>
        <taxon>Deinococci</taxon>
        <taxon>Deinococcales</taxon>
        <taxon>Deinococcaceae</taxon>
        <taxon>Deinococcus</taxon>
    </lineage>
</organism>
<gene>
    <name evidence="1" type="ORF">ACFSR9_09005</name>
</gene>